<feature type="compositionally biased region" description="Acidic residues" evidence="1">
    <location>
        <begin position="140"/>
        <end position="160"/>
    </location>
</feature>
<protein>
    <recommendedName>
        <fullName evidence="2">DUF7043 domain-containing protein</fullName>
    </recommendedName>
</protein>
<proteinExistence type="predicted"/>
<comment type="caution">
    <text evidence="3">The sequence shown here is derived from an EMBL/GenBank/DDBJ whole genome shotgun (WGS) entry which is preliminary data.</text>
</comment>
<evidence type="ECO:0000256" key="1">
    <source>
        <dbReference type="SAM" id="MobiDB-lite"/>
    </source>
</evidence>
<gene>
    <name evidence="3" type="ORF">LSH36_229g03025</name>
</gene>
<evidence type="ECO:0000259" key="2">
    <source>
        <dbReference type="Pfam" id="PF23070"/>
    </source>
</evidence>
<feature type="domain" description="DUF7043" evidence="2">
    <location>
        <begin position="38"/>
        <end position="143"/>
    </location>
</feature>
<organism evidence="3 4">
    <name type="scientific">Paralvinella palmiformis</name>
    <dbReference type="NCBI Taxonomy" id="53620"/>
    <lineage>
        <taxon>Eukaryota</taxon>
        <taxon>Metazoa</taxon>
        <taxon>Spiralia</taxon>
        <taxon>Lophotrochozoa</taxon>
        <taxon>Annelida</taxon>
        <taxon>Polychaeta</taxon>
        <taxon>Sedentaria</taxon>
        <taxon>Canalipalpata</taxon>
        <taxon>Terebellida</taxon>
        <taxon>Terebelliformia</taxon>
        <taxon>Alvinellidae</taxon>
        <taxon>Paralvinella</taxon>
    </lineage>
</organism>
<dbReference type="AlphaFoldDB" id="A0AAD9N3K1"/>
<reference evidence="3" key="1">
    <citation type="journal article" date="2023" name="Mol. Biol. Evol.">
        <title>Third-Generation Sequencing Reveals the Adaptive Role of the Epigenome in Three Deep-Sea Polychaetes.</title>
        <authorList>
            <person name="Perez M."/>
            <person name="Aroh O."/>
            <person name="Sun Y."/>
            <person name="Lan Y."/>
            <person name="Juniper S.K."/>
            <person name="Young C.R."/>
            <person name="Angers B."/>
            <person name="Qian P.Y."/>
        </authorList>
    </citation>
    <scope>NUCLEOTIDE SEQUENCE</scope>
    <source>
        <strain evidence="3">P08H-3</strain>
    </source>
</reference>
<name>A0AAD9N3K1_9ANNE</name>
<dbReference type="EMBL" id="JAODUP010000229">
    <property type="protein sequence ID" value="KAK2155857.1"/>
    <property type="molecule type" value="Genomic_DNA"/>
</dbReference>
<dbReference type="InterPro" id="IPR055471">
    <property type="entry name" value="DUF7043"/>
</dbReference>
<evidence type="ECO:0000313" key="4">
    <source>
        <dbReference type="Proteomes" id="UP001208570"/>
    </source>
</evidence>
<keyword evidence="4" id="KW-1185">Reference proteome</keyword>
<feature type="region of interest" description="Disordered" evidence="1">
    <location>
        <begin position="137"/>
        <end position="160"/>
    </location>
</feature>
<accession>A0AAD9N3K1</accession>
<evidence type="ECO:0000313" key="3">
    <source>
        <dbReference type="EMBL" id="KAK2155857.1"/>
    </source>
</evidence>
<sequence>MGGLARFVPRLRNLTVAPHLGLAEYLFSARLDVYGWPESRCRYPRWLLDRDWRDLSGRHYYVIESGGTAITTSYKSADDSVLLQSSYHCLTSQPLNDSQHEGFIALVHVLDHCQSQFRCILVKEAYSDMVEIHLVKGDNDNEDDNDDDDDDDYDDNGAHY</sequence>
<dbReference type="Pfam" id="PF23070">
    <property type="entry name" value="DUF7043"/>
    <property type="match status" value="1"/>
</dbReference>
<dbReference type="Proteomes" id="UP001208570">
    <property type="component" value="Unassembled WGS sequence"/>
</dbReference>